<keyword evidence="3 8" id="KW-0285">Flavoprotein</keyword>
<feature type="non-terminal residue" evidence="11">
    <location>
        <position position="1"/>
    </location>
</feature>
<organism evidence="11 12">
    <name type="scientific">Tectimicrobiota bacterium</name>
    <dbReference type="NCBI Taxonomy" id="2528274"/>
    <lineage>
        <taxon>Bacteria</taxon>
        <taxon>Pseudomonadati</taxon>
        <taxon>Nitrospinota/Tectimicrobiota group</taxon>
        <taxon>Candidatus Tectimicrobiota</taxon>
    </lineage>
</organism>
<evidence type="ECO:0000256" key="6">
    <source>
        <dbReference type="ARBA" id="ARBA00066362"/>
    </source>
</evidence>
<dbReference type="InterPro" id="IPR036250">
    <property type="entry name" value="AcylCo_DH-like_C"/>
</dbReference>
<evidence type="ECO:0000313" key="12">
    <source>
        <dbReference type="Proteomes" id="UP000769766"/>
    </source>
</evidence>
<dbReference type="Gene3D" id="1.10.540.10">
    <property type="entry name" value="Acyl-CoA dehydrogenase/oxidase, N-terminal domain"/>
    <property type="match status" value="1"/>
</dbReference>
<comment type="similarity">
    <text evidence="2 8">Belongs to the acyl-CoA dehydrogenase family.</text>
</comment>
<evidence type="ECO:0000256" key="4">
    <source>
        <dbReference type="ARBA" id="ARBA00022827"/>
    </source>
</evidence>
<accession>A0A932CQX7</accession>
<dbReference type="FunFam" id="1.20.140.10:FF:000004">
    <property type="entry name" value="Acyl-CoA dehydrogenase FadE25"/>
    <property type="match status" value="1"/>
</dbReference>
<dbReference type="InterPro" id="IPR006089">
    <property type="entry name" value="Acyl-CoA_DH_CS"/>
</dbReference>
<dbReference type="GO" id="GO:0003995">
    <property type="term" value="F:acyl-CoA dehydrogenase activity"/>
    <property type="evidence" value="ECO:0007669"/>
    <property type="project" value="InterPro"/>
</dbReference>
<dbReference type="PANTHER" id="PTHR43884:SF12">
    <property type="entry name" value="ISOVALERYL-COA DEHYDROGENASE, MITOCHONDRIAL-RELATED"/>
    <property type="match status" value="1"/>
</dbReference>
<evidence type="ECO:0000256" key="2">
    <source>
        <dbReference type="ARBA" id="ARBA00009347"/>
    </source>
</evidence>
<dbReference type="Proteomes" id="UP000769766">
    <property type="component" value="Unassembled WGS sequence"/>
</dbReference>
<evidence type="ECO:0000256" key="1">
    <source>
        <dbReference type="ARBA" id="ARBA00001974"/>
    </source>
</evidence>
<protein>
    <recommendedName>
        <fullName evidence="7">Cyclohex-1-ene-1-carbonyl-CoA dehydrogenase</fullName>
        <ecNumber evidence="6">1.3.8.10</ecNumber>
    </recommendedName>
</protein>
<dbReference type="SUPFAM" id="SSF47203">
    <property type="entry name" value="Acyl-CoA dehydrogenase C-terminal domain-like"/>
    <property type="match status" value="1"/>
</dbReference>
<evidence type="ECO:0000256" key="8">
    <source>
        <dbReference type="RuleBase" id="RU362125"/>
    </source>
</evidence>
<dbReference type="Pfam" id="PF00441">
    <property type="entry name" value="Acyl-CoA_dh_1"/>
    <property type="match status" value="1"/>
</dbReference>
<evidence type="ECO:0000313" key="11">
    <source>
        <dbReference type="EMBL" id="MBI2877742.1"/>
    </source>
</evidence>
<dbReference type="InterPro" id="IPR046373">
    <property type="entry name" value="Acyl-CoA_Oxase/DH_mid-dom_sf"/>
</dbReference>
<dbReference type="FunFam" id="2.40.110.10:FF:000001">
    <property type="entry name" value="Acyl-CoA dehydrogenase, mitochondrial"/>
    <property type="match status" value="1"/>
</dbReference>
<dbReference type="EC" id="1.3.8.10" evidence="6"/>
<dbReference type="PROSITE" id="PS00072">
    <property type="entry name" value="ACYL_COA_DH_1"/>
    <property type="match status" value="1"/>
</dbReference>
<feature type="domain" description="Acyl-CoA oxidase/dehydrogenase middle" evidence="10">
    <location>
        <begin position="39"/>
        <end position="135"/>
    </location>
</feature>
<dbReference type="Gene3D" id="1.20.140.10">
    <property type="entry name" value="Butyryl-CoA Dehydrogenase, subunit A, domain 3"/>
    <property type="match status" value="1"/>
</dbReference>
<dbReference type="InterPro" id="IPR009100">
    <property type="entry name" value="AcylCoA_DH/oxidase_NM_dom_sf"/>
</dbReference>
<reference evidence="11" key="1">
    <citation type="submission" date="2020-07" db="EMBL/GenBank/DDBJ databases">
        <title>Huge and variable diversity of episymbiotic CPR bacteria and DPANN archaea in groundwater ecosystems.</title>
        <authorList>
            <person name="He C.Y."/>
            <person name="Keren R."/>
            <person name="Whittaker M."/>
            <person name="Farag I.F."/>
            <person name="Doudna J."/>
            <person name="Cate J.H.D."/>
            <person name="Banfield J.F."/>
        </authorList>
    </citation>
    <scope>NUCLEOTIDE SEQUENCE</scope>
    <source>
        <strain evidence="11">NC_groundwater_672_Ag_B-0.1um_62_36</strain>
    </source>
</reference>
<dbReference type="InterPro" id="IPR006091">
    <property type="entry name" value="Acyl-CoA_Oxase/DH_mid-dom"/>
</dbReference>
<feature type="domain" description="Acyl-CoA dehydrogenase/oxidase C-terminal" evidence="9">
    <location>
        <begin position="147"/>
        <end position="297"/>
    </location>
</feature>
<dbReference type="InterPro" id="IPR037069">
    <property type="entry name" value="AcylCoA_DH/ox_N_sf"/>
</dbReference>
<proteinExistence type="inferred from homology"/>
<keyword evidence="4 8" id="KW-0274">FAD</keyword>
<dbReference type="AlphaFoldDB" id="A0A932CQX7"/>
<gene>
    <name evidence="11" type="ORF">HYY20_12765</name>
</gene>
<dbReference type="Pfam" id="PF02770">
    <property type="entry name" value="Acyl-CoA_dh_M"/>
    <property type="match status" value="1"/>
</dbReference>
<evidence type="ECO:0000256" key="5">
    <source>
        <dbReference type="ARBA" id="ARBA00023002"/>
    </source>
</evidence>
<evidence type="ECO:0000256" key="3">
    <source>
        <dbReference type="ARBA" id="ARBA00022630"/>
    </source>
</evidence>
<dbReference type="InterPro" id="IPR009075">
    <property type="entry name" value="AcylCo_DH/oxidase_C"/>
</dbReference>
<keyword evidence="5 8" id="KW-0560">Oxidoreductase</keyword>
<dbReference type="Gene3D" id="2.40.110.10">
    <property type="entry name" value="Butyryl-CoA Dehydrogenase, subunit A, domain 2"/>
    <property type="match status" value="1"/>
</dbReference>
<dbReference type="GO" id="GO:0050660">
    <property type="term" value="F:flavin adenine dinucleotide binding"/>
    <property type="evidence" value="ECO:0007669"/>
    <property type="project" value="InterPro"/>
</dbReference>
<comment type="cofactor">
    <cofactor evidence="1 8">
        <name>FAD</name>
        <dbReference type="ChEBI" id="CHEBI:57692"/>
    </cofactor>
</comment>
<dbReference type="PANTHER" id="PTHR43884">
    <property type="entry name" value="ACYL-COA DEHYDROGENASE"/>
    <property type="match status" value="1"/>
</dbReference>
<name>A0A932CQX7_UNCTE</name>
<comment type="caution">
    <text evidence="11">The sequence shown here is derived from an EMBL/GenBank/DDBJ whole genome shotgun (WGS) entry which is preliminary data.</text>
</comment>
<evidence type="ECO:0000259" key="10">
    <source>
        <dbReference type="Pfam" id="PF02770"/>
    </source>
</evidence>
<evidence type="ECO:0000256" key="7">
    <source>
        <dbReference type="ARBA" id="ARBA00072305"/>
    </source>
</evidence>
<evidence type="ECO:0000259" key="9">
    <source>
        <dbReference type="Pfam" id="PF00441"/>
    </source>
</evidence>
<sequence length="298" mass="31628">VYPAAAITLIPNTIVNSFIVRGNNQKYLPRIGGKGVLTAICLTEPNAGSDAAAIRTRAVRHGDTYLLNGTKSFVTNGGVAEVHVVVAVTDPQKGSRGGISAFVVEPDYPGFSVGRVEEKMGLLGSQTAQLVLEDVVVPRENLVGQEGEGFKLLLGVFDGSRIGVGAAGLGLAQGALDHAVQYAKERIQFGKAIAEFQGIQFLLADLAMQIESARALIYKAAALFDAGDPEAPMLASMAKCLGSDAGMKASMEAVQIFGGYGYMRDYPVEMLMRDAKALQIFEGTNQIQRVVISRHLLK</sequence>
<dbReference type="SUPFAM" id="SSF56645">
    <property type="entry name" value="Acyl-CoA dehydrogenase NM domain-like"/>
    <property type="match status" value="1"/>
</dbReference>
<dbReference type="EMBL" id="JACPRF010000386">
    <property type="protein sequence ID" value="MBI2877742.1"/>
    <property type="molecule type" value="Genomic_DNA"/>
</dbReference>